<dbReference type="InterPro" id="IPR050177">
    <property type="entry name" value="Lipid_A_modif_metabolic_enz"/>
</dbReference>
<dbReference type="PANTHER" id="PTHR43245:SF55">
    <property type="entry name" value="NAD(P)-BINDING DOMAIN-CONTAINING PROTEIN"/>
    <property type="match status" value="1"/>
</dbReference>
<reference evidence="3" key="1">
    <citation type="submission" date="2024-06" db="EMBL/GenBank/DDBJ databases">
        <authorList>
            <person name="Li T."/>
            <person name="Gao R."/>
        </authorList>
    </citation>
    <scope>NUCLEOTIDE SEQUENCE</scope>
    <source>
        <strain evidence="3">ZPR3</strain>
    </source>
</reference>
<gene>
    <name evidence="3" type="ORF">ABM479_12255</name>
</gene>
<dbReference type="Gene3D" id="3.40.50.720">
    <property type="entry name" value="NAD(P)-binding Rossmann-like Domain"/>
    <property type="match status" value="1"/>
</dbReference>
<evidence type="ECO:0000259" key="2">
    <source>
        <dbReference type="Pfam" id="PF01370"/>
    </source>
</evidence>
<organism evidence="3">
    <name type="scientific">Rhizobium sp. ZPR3</name>
    <dbReference type="NCBI Taxonomy" id="3158967"/>
    <lineage>
        <taxon>Bacteria</taxon>
        <taxon>Pseudomonadati</taxon>
        <taxon>Pseudomonadota</taxon>
        <taxon>Alphaproteobacteria</taxon>
        <taxon>Hyphomicrobiales</taxon>
        <taxon>Rhizobiaceae</taxon>
        <taxon>Rhizobium/Agrobacterium group</taxon>
        <taxon>Rhizobium</taxon>
    </lineage>
</organism>
<name>A0AAU7RN35_9HYPH</name>
<sequence>MKVLISGGTGLVGRYIAEELLSAGYKVAIGGRNPPSSGLFPLPTSFVPLSLDPAENQSSAFDDAYFFVHTAFSHVAGKYRGGEGEDPDGFRRLNLDGTVKLFETARKAGIRRCIFLSSRAVYGDGGAGEALTEATKPTPTTLYGEVKRDAEHALFSLSVPGFATVSLRATGVYGDLRPNKWDELFDDYLNGRPVPSRAGAEVHGRDLGRAVRLLLETDTGRIDREVFNLSDILTDTHEILGHLQKATHCPHALPAPAPHGAVNAMDTAKIQALGWQGRGKALLQRTIETLAKAMSSQAGVNASISPRPNRAPPIPCP</sequence>
<dbReference type="RefSeq" id="WP_349956221.1">
    <property type="nucleotide sequence ID" value="NZ_CP157960.1"/>
</dbReference>
<proteinExistence type="predicted"/>
<accession>A0AAU7RN35</accession>
<dbReference type="InterPro" id="IPR036291">
    <property type="entry name" value="NAD(P)-bd_dom_sf"/>
</dbReference>
<dbReference type="CDD" id="cd08946">
    <property type="entry name" value="SDR_e"/>
    <property type="match status" value="1"/>
</dbReference>
<evidence type="ECO:0000256" key="1">
    <source>
        <dbReference type="SAM" id="MobiDB-lite"/>
    </source>
</evidence>
<dbReference type="EMBL" id="CP157960">
    <property type="protein sequence ID" value="XBT91585.1"/>
    <property type="molecule type" value="Genomic_DNA"/>
</dbReference>
<feature type="domain" description="NAD-dependent epimerase/dehydratase" evidence="2">
    <location>
        <begin position="3"/>
        <end position="191"/>
    </location>
</feature>
<protein>
    <submittedName>
        <fullName evidence="3">NAD(P)-dependent oxidoreductase</fullName>
    </submittedName>
</protein>
<dbReference type="InterPro" id="IPR001509">
    <property type="entry name" value="Epimerase_deHydtase"/>
</dbReference>
<dbReference type="AlphaFoldDB" id="A0AAU7RN35"/>
<dbReference type="SUPFAM" id="SSF51735">
    <property type="entry name" value="NAD(P)-binding Rossmann-fold domains"/>
    <property type="match status" value="1"/>
</dbReference>
<dbReference type="PANTHER" id="PTHR43245">
    <property type="entry name" value="BIFUNCTIONAL POLYMYXIN RESISTANCE PROTEIN ARNA"/>
    <property type="match status" value="1"/>
</dbReference>
<feature type="region of interest" description="Disordered" evidence="1">
    <location>
        <begin position="296"/>
        <end position="317"/>
    </location>
</feature>
<dbReference type="Pfam" id="PF01370">
    <property type="entry name" value="Epimerase"/>
    <property type="match status" value="1"/>
</dbReference>
<evidence type="ECO:0000313" key="3">
    <source>
        <dbReference type="EMBL" id="XBT91585.1"/>
    </source>
</evidence>